<dbReference type="GO" id="GO:0045454">
    <property type="term" value="P:cell redox homeostasis"/>
    <property type="evidence" value="ECO:0007669"/>
    <property type="project" value="TreeGrafter"/>
</dbReference>
<reference evidence="2 3" key="1">
    <citation type="journal article" date="2016" name="Nat. Commun.">
        <title>Thousands of microbial genomes shed light on interconnected biogeochemical processes in an aquifer system.</title>
        <authorList>
            <person name="Anantharaman K."/>
            <person name="Brown C.T."/>
            <person name="Hug L.A."/>
            <person name="Sharon I."/>
            <person name="Castelle C.J."/>
            <person name="Probst A.J."/>
            <person name="Thomas B.C."/>
            <person name="Singh A."/>
            <person name="Wilkins M.J."/>
            <person name="Karaoz U."/>
            <person name="Brodie E.L."/>
            <person name="Williams K.H."/>
            <person name="Hubbard S.S."/>
            <person name="Banfield J.F."/>
        </authorList>
    </citation>
    <scope>NUCLEOTIDE SEQUENCE [LARGE SCALE GENOMIC DNA]</scope>
</reference>
<dbReference type="NCBIfam" id="TIGR02196">
    <property type="entry name" value="GlrX_YruB"/>
    <property type="match status" value="1"/>
</dbReference>
<dbReference type="Gene3D" id="3.40.30.10">
    <property type="entry name" value="Glutaredoxin"/>
    <property type="match status" value="1"/>
</dbReference>
<dbReference type="PROSITE" id="PS51354">
    <property type="entry name" value="GLUTAREDOXIN_2"/>
    <property type="match status" value="1"/>
</dbReference>
<accession>A0A1F5EIB4</accession>
<dbReference type="InterPro" id="IPR002109">
    <property type="entry name" value="Glutaredoxin"/>
</dbReference>
<dbReference type="SUPFAM" id="SSF52833">
    <property type="entry name" value="Thioredoxin-like"/>
    <property type="match status" value="1"/>
</dbReference>
<dbReference type="InterPro" id="IPR011911">
    <property type="entry name" value="GlrX_YruB"/>
</dbReference>
<feature type="domain" description="Glutaredoxin" evidence="1">
    <location>
        <begin position="8"/>
        <end position="67"/>
    </location>
</feature>
<dbReference type="InterPro" id="IPR051548">
    <property type="entry name" value="Grx-like_ET"/>
</dbReference>
<proteinExistence type="predicted"/>
<dbReference type="Pfam" id="PF00462">
    <property type="entry name" value="Glutaredoxin"/>
    <property type="match status" value="1"/>
</dbReference>
<dbReference type="InterPro" id="IPR036249">
    <property type="entry name" value="Thioredoxin-like_sf"/>
</dbReference>
<dbReference type="STRING" id="1797469.A3F08_00910"/>
<gene>
    <name evidence="2" type="ORF">A3F08_00910</name>
</gene>
<evidence type="ECO:0000313" key="3">
    <source>
        <dbReference type="Proteomes" id="UP000176451"/>
    </source>
</evidence>
<dbReference type="AlphaFoldDB" id="A0A1F5EIB4"/>
<dbReference type="Proteomes" id="UP000176451">
    <property type="component" value="Unassembled WGS sequence"/>
</dbReference>
<dbReference type="CDD" id="cd02976">
    <property type="entry name" value="NrdH"/>
    <property type="match status" value="1"/>
</dbReference>
<evidence type="ECO:0000313" key="2">
    <source>
        <dbReference type="EMBL" id="OGD67103.1"/>
    </source>
</evidence>
<dbReference type="PANTHER" id="PTHR34386:SF1">
    <property type="entry name" value="GLUTAREDOXIN-LIKE PROTEIN NRDH"/>
    <property type="match status" value="1"/>
</dbReference>
<dbReference type="PANTHER" id="PTHR34386">
    <property type="entry name" value="GLUTAREDOXIN"/>
    <property type="match status" value="1"/>
</dbReference>
<dbReference type="EMBL" id="MEZV01000019">
    <property type="protein sequence ID" value="OGD67103.1"/>
    <property type="molecule type" value="Genomic_DNA"/>
</dbReference>
<name>A0A1F5EIB4_9BACT</name>
<dbReference type="GO" id="GO:0009055">
    <property type="term" value="F:electron transfer activity"/>
    <property type="evidence" value="ECO:0007669"/>
    <property type="project" value="TreeGrafter"/>
</dbReference>
<evidence type="ECO:0000259" key="1">
    <source>
        <dbReference type="Pfam" id="PF00462"/>
    </source>
</evidence>
<protein>
    <submittedName>
        <fullName evidence="2">NrdH-redoxin</fullName>
    </submittedName>
</protein>
<organism evidence="2 3">
    <name type="scientific">Candidatus Berkelbacteria bacterium RIFCSPHIGHO2_12_FULL_36_9</name>
    <dbReference type="NCBI Taxonomy" id="1797469"/>
    <lineage>
        <taxon>Bacteria</taxon>
        <taxon>Candidatus Berkelbacteria</taxon>
    </lineage>
</organism>
<comment type="caution">
    <text evidence="2">The sequence shown here is derived from an EMBL/GenBank/DDBJ whole genome shotgun (WGS) entry which is preliminary data.</text>
</comment>
<sequence>MSDAKKKVIIYSTPSCPYCVLAKNYFKDNNIEYEEIDVSQDQKAAEAMIKKSGQMGVPQIEIDGEIIVGFDKEKIDKALNI</sequence>